<dbReference type="SUPFAM" id="SSF55874">
    <property type="entry name" value="ATPase domain of HSP90 chaperone/DNA topoisomerase II/histidine kinase"/>
    <property type="match status" value="1"/>
</dbReference>
<proteinExistence type="predicted"/>
<keyword evidence="3" id="KW-0597">Phosphoprotein</keyword>
<protein>
    <recommendedName>
        <fullName evidence="2">histidine kinase</fullName>
        <ecNumber evidence="2">2.7.13.3</ecNumber>
    </recommendedName>
</protein>
<evidence type="ECO:0000313" key="6">
    <source>
        <dbReference type="EMBL" id="MEM5290962.1"/>
    </source>
</evidence>
<evidence type="ECO:0000259" key="5">
    <source>
        <dbReference type="PROSITE" id="PS50109"/>
    </source>
</evidence>
<dbReference type="EC" id="2.7.13.3" evidence="2"/>
<dbReference type="SUPFAM" id="SSF47384">
    <property type="entry name" value="Homodimeric domain of signal transducing histidine kinase"/>
    <property type="match status" value="1"/>
</dbReference>
<gene>
    <name evidence="6" type="ORF">V4C55_35115</name>
</gene>
<comment type="catalytic activity">
    <reaction evidence="1">
        <text>ATP + protein L-histidine = ADP + protein N-phospho-L-histidine.</text>
        <dbReference type="EC" id="2.7.13.3"/>
    </reaction>
</comment>
<dbReference type="Proteomes" id="UP001494588">
    <property type="component" value="Unassembled WGS sequence"/>
</dbReference>
<dbReference type="SMART" id="SM00388">
    <property type="entry name" value="HisKA"/>
    <property type="match status" value="1"/>
</dbReference>
<keyword evidence="6" id="KW-0808">Transferase</keyword>
<evidence type="ECO:0000256" key="3">
    <source>
        <dbReference type="ARBA" id="ARBA00022553"/>
    </source>
</evidence>
<dbReference type="InterPro" id="IPR003661">
    <property type="entry name" value="HisK_dim/P_dom"/>
</dbReference>
<evidence type="ECO:0000256" key="2">
    <source>
        <dbReference type="ARBA" id="ARBA00012438"/>
    </source>
</evidence>
<dbReference type="Gene3D" id="1.10.287.130">
    <property type="match status" value="1"/>
</dbReference>
<dbReference type="Pfam" id="PF00512">
    <property type="entry name" value="HisKA"/>
    <property type="match status" value="1"/>
</dbReference>
<organism evidence="6 7">
    <name type="scientific">Paraburkholderia sabiae</name>
    <dbReference type="NCBI Taxonomy" id="273251"/>
    <lineage>
        <taxon>Bacteria</taxon>
        <taxon>Pseudomonadati</taxon>
        <taxon>Pseudomonadota</taxon>
        <taxon>Betaproteobacteria</taxon>
        <taxon>Burkholderiales</taxon>
        <taxon>Burkholderiaceae</taxon>
        <taxon>Paraburkholderia</taxon>
    </lineage>
</organism>
<dbReference type="RefSeq" id="WP_201659956.1">
    <property type="nucleotide sequence ID" value="NZ_CAJHCS010000037.1"/>
</dbReference>
<dbReference type="PANTHER" id="PTHR43547">
    <property type="entry name" value="TWO-COMPONENT HISTIDINE KINASE"/>
    <property type="match status" value="1"/>
</dbReference>
<dbReference type="GO" id="GO:0016301">
    <property type="term" value="F:kinase activity"/>
    <property type="evidence" value="ECO:0007669"/>
    <property type="project" value="UniProtKB-KW"/>
</dbReference>
<feature type="compositionally biased region" description="Low complexity" evidence="4">
    <location>
        <begin position="1"/>
        <end position="13"/>
    </location>
</feature>
<dbReference type="CDD" id="cd00082">
    <property type="entry name" value="HisKA"/>
    <property type="match status" value="1"/>
</dbReference>
<dbReference type="PROSITE" id="PS50109">
    <property type="entry name" value="HIS_KIN"/>
    <property type="match status" value="1"/>
</dbReference>
<feature type="region of interest" description="Disordered" evidence="4">
    <location>
        <begin position="1"/>
        <end position="24"/>
    </location>
</feature>
<name>A0ABU9QNA1_9BURK</name>
<accession>A0ABU9QNA1</accession>
<dbReference type="PANTHER" id="PTHR43547:SF2">
    <property type="entry name" value="HYBRID SIGNAL TRANSDUCTION HISTIDINE KINASE C"/>
    <property type="match status" value="1"/>
</dbReference>
<keyword evidence="7" id="KW-1185">Reference proteome</keyword>
<sequence>MSIVSTSTPSSSGRSEEMPAITERTARRSAETALFMRDHVLSLVSHDLRSPLNAIHSWAYVLDRKIDANDATAQRALEGIRNGVDQQVKLLESIVDTTRAETKALALNRAPFALRPLLDETLGDVREGLAARRGVTLALNTPLADQQMDGDRERLAAALWLLVTFAVEASANGTTVTLDADIDASKFCATVSWQASPAALTDPSLPHVLENFARAQATHPREASRISWVLSLCKRVSDAHDGAFEQGEWADGQPTTLKLRVPLAGA</sequence>
<evidence type="ECO:0000256" key="4">
    <source>
        <dbReference type="SAM" id="MobiDB-lite"/>
    </source>
</evidence>
<dbReference type="Gene3D" id="3.30.565.10">
    <property type="entry name" value="Histidine kinase-like ATPase, C-terminal domain"/>
    <property type="match status" value="1"/>
</dbReference>
<keyword evidence="6" id="KW-0418">Kinase</keyword>
<reference evidence="6 7" key="1">
    <citation type="submission" date="2024-01" db="EMBL/GenBank/DDBJ databases">
        <title>The diversity of rhizobia nodulating Mimosa spp. in eleven states of Brazil covering several biomes is determined by host plant, location, and edaphic factors.</title>
        <authorList>
            <person name="Rouws L."/>
            <person name="Barauna A."/>
            <person name="Beukes C."/>
            <person name="De Faria S.M."/>
            <person name="Gross E."/>
            <person name="Dos Reis Junior F.B."/>
            <person name="Simon M."/>
            <person name="Maluk M."/>
            <person name="Odee D.W."/>
            <person name="Kenicer G."/>
            <person name="Young J.P.W."/>
            <person name="Reis V.M."/>
            <person name="Zilli J."/>
            <person name="James E.K."/>
        </authorList>
    </citation>
    <scope>NUCLEOTIDE SEQUENCE [LARGE SCALE GENOMIC DNA]</scope>
    <source>
        <strain evidence="6 7">JPY77</strain>
    </source>
</reference>
<comment type="caution">
    <text evidence="6">The sequence shown here is derived from an EMBL/GenBank/DDBJ whole genome shotgun (WGS) entry which is preliminary data.</text>
</comment>
<dbReference type="EMBL" id="JAZHGC010000043">
    <property type="protein sequence ID" value="MEM5290962.1"/>
    <property type="molecule type" value="Genomic_DNA"/>
</dbReference>
<feature type="domain" description="Histidine kinase" evidence="5">
    <location>
        <begin position="43"/>
        <end position="265"/>
    </location>
</feature>
<dbReference type="InterPro" id="IPR005467">
    <property type="entry name" value="His_kinase_dom"/>
</dbReference>
<dbReference type="InterPro" id="IPR036890">
    <property type="entry name" value="HATPase_C_sf"/>
</dbReference>
<dbReference type="InterPro" id="IPR036097">
    <property type="entry name" value="HisK_dim/P_sf"/>
</dbReference>
<evidence type="ECO:0000256" key="1">
    <source>
        <dbReference type="ARBA" id="ARBA00000085"/>
    </source>
</evidence>
<evidence type="ECO:0000313" key="7">
    <source>
        <dbReference type="Proteomes" id="UP001494588"/>
    </source>
</evidence>